<dbReference type="InterPro" id="IPR028082">
    <property type="entry name" value="Peripla_BP_I"/>
</dbReference>
<dbReference type="Gene3D" id="3.40.50.2300">
    <property type="match status" value="2"/>
</dbReference>
<dbReference type="Gene3D" id="1.10.260.40">
    <property type="entry name" value="lambda repressor-like DNA-binding domains"/>
    <property type="match status" value="1"/>
</dbReference>
<gene>
    <name evidence="5" type="ORF">F6A08_15465</name>
</gene>
<dbReference type="CDD" id="cd01392">
    <property type="entry name" value="HTH_LacI"/>
    <property type="match status" value="1"/>
</dbReference>
<keyword evidence="2" id="KW-0238">DNA-binding</keyword>
<dbReference type="SUPFAM" id="SSF53822">
    <property type="entry name" value="Periplasmic binding protein-like I"/>
    <property type="match status" value="1"/>
</dbReference>
<evidence type="ECO:0000313" key="6">
    <source>
        <dbReference type="Proteomes" id="UP000478836"/>
    </source>
</evidence>
<dbReference type="InterPro" id="IPR010982">
    <property type="entry name" value="Lambda_DNA-bd_dom_sf"/>
</dbReference>
<dbReference type="InterPro" id="IPR046335">
    <property type="entry name" value="LacI/GalR-like_sensor"/>
</dbReference>
<evidence type="ECO:0000256" key="3">
    <source>
        <dbReference type="ARBA" id="ARBA00023163"/>
    </source>
</evidence>
<dbReference type="PANTHER" id="PTHR30146">
    <property type="entry name" value="LACI-RELATED TRANSCRIPTIONAL REPRESSOR"/>
    <property type="match status" value="1"/>
</dbReference>
<sequence>MLCGDPHTRQDRAALGRCRTLTDSIRERRGAGVAVSVRDVAAAAGVSVGTVSNVMNQPDKVAAATVTRVQAVIAELGFVRNDAARQLRAGRSRSIGLVVPDAGNPFFADVARGAEARADEDLLAVLLGNSDENPAREDNYLDLFREQRVNGVLITPSSEDVDKLVRVQAAGTPVVLVDHEVPGSAFCSVSVDDVEGGLLAARHLLAIGRRRLAFVGGPAEIAQVANRLQGARRAVDEVPGASLEVIRMPALTVLHGREAGEQIAARTAGERPDGIFAANDLLAVGLLQALTMLRTVRVPEDIALVGYDDIDFATATVVPLTSVRQPAQLIGRTAVELLLRSISDPDGDYERRVRFRPELVVRQSTTG</sequence>
<organism evidence="5 6">
    <name type="scientific">Microbacterium algeriense</name>
    <dbReference type="NCBI Taxonomy" id="2615184"/>
    <lineage>
        <taxon>Bacteria</taxon>
        <taxon>Bacillati</taxon>
        <taxon>Actinomycetota</taxon>
        <taxon>Actinomycetes</taxon>
        <taxon>Micrococcales</taxon>
        <taxon>Microbacteriaceae</taxon>
        <taxon>Microbacterium</taxon>
    </lineage>
</organism>
<protein>
    <submittedName>
        <fullName evidence="5">LacI family transcriptional regulator</fullName>
    </submittedName>
</protein>
<name>A0ABQ6V3H0_9MICO</name>
<dbReference type="EMBL" id="WAAO01000003">
    <property type="protein sequence ID" value="KAB1862421.1"/>
    <property type="molecule type" value="Genomic_DNA"/>
</dbReference>
<dbReference type="PANTHER" id="PTHR30146:SF109">
    <property type="entry name" value="HTH-TYPE TRANSCRIPTIONAL REGULATOR GALS"/>
    <property type="match status" value="1"/>
</dbReference>
<evidence type="ECO:0000259" key="4">
    <source>
        <dbReference type="PROSITE" id="PS50932"/>
    </source>
</evidence>
<dbReference type="SMART" id="SM00354">
    <property type="entry name" value="HTH_LACI"/>
    <property type="match status" value="1"/>
</dbReference>
<keyword evidence="1" id="KW-0805">Transcription regulation</keyword>
<comment type="caution">
    <text evidence="5">The sequence shown here is derived from an EMBL/GenBank/DDBJ whole genome shotgun (WGS) entry which is preliminary data.</text>
</comment>
<dbReference type="Proteomes" id="UP000478836">
    <property type="component" value="Unassembled WGS sequence"/>
</dbReference>
<evidence type="ECO:0000313" key="5">
    <source>
        <dbReference type="EMBL" id="KAB1862421.1"/>
    </source>
</evidence>
<proteinExistence type="predicted"/>
<reference evidence="6" key="1">
    <citation type="submission" date="2019-09" db="EMBL/GenBank/DDBJ databases">
        <title>Whole genome sequencing of Microbacterium maritypicum.</title>
        <authorList>
            <person name="Lenchi N."/>
        </authorList>
    </citation>
    <scope>NUCLEOTIDE SEQUENCE [LARGE SCALE GENOMIC DNA]</scope>
    <source>
        <strain evidence="6">G1</strain>
    </source>
</reference>
<dbReference type="PROSITE" id="PS50932">
    <property type="entry name" value="HTH_LACI_2"/>
    <property type="match status" value="1"/>
</dbReference>
<dbReference type="PROSITE" id="PS00356">
    <property type="entry name" value="HTH_LACI_1"/>
    <property type="match status" value="1"/>
</dbReference>
<dbReference type="InterPro" id="IPR000843">
    <property type="entry name" value="HTH_LacI"/>
</dbReference>
<feature type="domain" description="HTH lacI-type" evidence="4">
    <location>
        <begin position="35"/>
        <end position="89"/>
    </location>
</feature>
<accession>A0ABQ6V3H0</accession>
<evidence type="ECO:0000256" key="1">
    <source>
        <dbReference type="ARBA" id="ARBA00023015"/>
    </source>
</evidence>
<keyword evidence="6" id="KW-1185">Reference proteome</keyword>
<keyword evidence="3" id="KW-0804">Transcription</keyword>
<evidence type="ECO:0000256" key="2">
    <source>
        <dbReference type="ARBA" id="ARBA00023125"/>
    </source>
</evidence>
<dbReference type="CDD" id="cd06293">
    <property type="entry name" value="PBP1_LacI-like"/>
    <property type="match status" value="1"/>
</dbReference>
<dbReference type="Pfam" id="PF13377">
    <property type="entry name" value="Peripla_BP_3"/>
    <property type="match status" value="1"/>
</dbReference>
<dbReference type="SUPFAM" id="SSF47413">
    <property type="entry name" value="lambda repressor-like DNA-binding domains"/>
    <property type="match status" value="1"/>
</dbReference>
<dbReference type="Pfam" id="PF00356">
    <property type="entry name" value="LacI"/>
    <property type="match status" value="1"/>
</dbReference>